<gene>
    <name evidence="1" type="ORF">NUW58_g6037</name>
</gene>
<reference evidence="1" key="1">
    <citation type="submission" date="2022-10" db="EMBL/GenBank/DDBJ databases">
        <title>Genome Sequence of Xylaria curta.</title>
        <authorList>
            <person name="Buettner E."/>
        </authorList>
    </citation>
    <scope>NUCLEOTIDE SEQUENCE</scope>
    <source>
        <strain evidence="1">Babe10</strain>
    </source>
</reference>
<accession>A0ACC1NZW1</accession>
<name>A0ACC1NZW1_9PEZI</name>
<dbReference type="EMBL" id="JAPDGR010001287">
    <property type="protein sequence ID" value="KAJ2984480.1"/>
    <property type="molecule type" value="Genomic_DNA"/>
</dbReference>
<comment type="caution">
    <text evidence="1">The sequence shown here is derived from an EMBL/GenBank/DDBJ whole genome shotgun (WGS) entry which is preliminary data.</text>
</comment>
<protein>
    <submittedName>
        <fullName evidence="1">Uncharacterized protein</fullName>
    </submittedName>
</protein>
<keyword evidence="2" id="KW-1185">Reference proteome</keyword>
<proteinExistence type="predicted"/>
<organism evidence="1 2">
    <name type="scientific">Xylaria curta</name>
    <dbReference type="NCBI Taxonomy" id="42375"/>
    <lineage>
        <taxon>Eukaryota</taxon>
        <taxon>Fungi</taxon>
        <taxon>Dikarya</taxon>
        <taxon>Ascomycota</taxon>
        <taxon>Pezizomycotina</taxon>
        <taxon>Sordariomycetes</taxon>
        <taxon>Xylariomycetidae</taxon>
        <taxon>Xylariales</taxon>
        <taxon>Xylariaceae</taxon>
        <taxon>Xylaria</taxon>
    </lineage>
</organism>
<sequence>MPGKVNLSLQCRVSRETNTIVIELSPRISSLAQVILDIKLRYLVGPLYEEVRKLGENLEDHVPLLLSNALFLCAAVAKDFLNDEEALLSNFVTAQNKQAQKQPAHKQPAHNNKHTSLSTLKVGTQAIYHNMSLFKSISNAVTATSDAITDSTDRALQFVIISGLVAHFVRNRDRQREDAAAANEEEWVLIEKEEDEEEKS</sequence>
<evidence type="ECO:0000313" key="2">
    <source>
        <dbReference type="Proteomes" id="UP001143856"/>
    </source>
</evidence>
<dbReference type="Proteomes" id="UP001143856">
    <property type="component" value="Unassembled WGS sequence"/>
</dbReference>
<evidence type="ECO:0000313" key="1">
    <source>
        <dbReference type="EMBL" id="KAJ2984480.1"/>
    </source>
</evidence>